<protein>
    <recommendedName>
        <fullName evidence="3">peptidylprolyl isomerase</fullName>
        <ecNumber evidence="3">5.2.1.8</ecNumber>
    </recommendedName>
</protein>
<evidence type="ECO:0000256" key="5">
    <source>
        <dbReference type="ARBA" id="ARBA00023186"/>
    </source>
</evidence>
<evidence type="ECO:0000313" key="9">
    <source>
        <dbReference type="EMBL" id="JAG97678.1"/>
    </source>
</evidence>
<comment type="catalytic activity">
    <reaction evidence="1">
        <text>[protein]-peptidylproline (omega=180) = [protein]-peptidylproline (omega=0)</text>
        <dbReference type="Rhea" id="RHEA:16237"/>
        <dbReference type="Rhea" id="RHEA-COMP:10747"/>
        <dbReference type="Rhea" id="RHEA-COMP:10748"/>
        <dbReference type="ChEBI" id="CHEBI:83833"/>
        <dbReference type="ChEBI" id="CHEBI:83834"/>
        <dbReference type="EC" id="5.2.1.8"/>
    </reaction>
</comment>
<dbReference type="Pfam" id="PF05697">
    <property type="entry name" value="Trigger_N"/>
    <property type="match status" value="1"/>
</dbReference>
<keyword evidence="4" id="KW-0697">Rotamase</keyword>
<dbReference type="InterPro" id="IPR005215">
    <property type="entry name" value="Trig_fac"/>
</dbReference>
<evidence type="ECO:0000256" key="7">
    <source>
        <dbReference type="ARBA" id="ARBA00024849"/>
    </source>
</evidence>
<comment type="similarity">
    <text evidence="2">Belongs to the FKBP-type PPIase family. Tig subfamily.</text>
</comment>
<evidence type="ECO:0000256" key="2">
    <source>
        <dbReference type="ARBA" id="ARBA00005464"/>
    </source>
</evidence>
<dbReference type="GO" id="GO:0051083">
    <property type="term" value="P:'de novo' cotranslational protein folding"/>
    <property type="evidence" value="ECO:0007669"/>
    <property type="project" value="TreeGrafter"/>
</dbReference>
<dbReference type="Gene3D" id="3.30.70.1050">
    <property type="entry name" value="Trigger factor ribosome-binding domain"/>
    <property type="match status" value="1"/>
</dbReference>
<dbReference type="GO" id="GO:0043335">
    <property type="term" value="P:protein unfolding"/>
    <property type="evidence" value="ECO:0007669"/>
    <property type="project" value="TreeGrafter"/>
</dbReference>
<dbReference type="EMBL" id="GCKF01031883">
    <property type="protein sequence ID" value="JAG97678.1"/>
    <property type="molecule type" value="Transcribed_RNA"/>
</dbReference>
<dbReference type="GO" id="GO:0043022">
    <property type="term" value="F:ribosome binding"/>
    <property type="evidence" value="ECO:0007669"/>
    <property type="project" value="TreeGrafter"/>
</dbReference>
<organism evidence="9">
    <name type="scientific">Araucaria cunninghamii</name>
    <name type="common">Hoop pine</name>
    <name type="synonym">Moreton Bay pine</name>
    <dbReference type="NCBI Taxonomy" id="56994"/>
    <lineage>
        <taxon>Eukaryota</taxon>
        <taxon>Viridiplantae</taxon>
        <taxon>Streptophyta</taxon>
        <taxon>Embryophyta</taxon>
        <taxon>Tracheophyta</taxon>
        <taxon>Spermatophyta</taxon>
        <taxon>Pinopsida</taxon>
        <taxon>Pinidae</taxon>
        <taxon>Conifers II</taxon>
        <taxon>Araucariales</taxon>
        <taxon>Araucariaceae</taxon>
        <taxon>Araucaria</taxon>
    </lineage>
</organism>
<reference evidence="9" key="1">
    <citation type="submission" date="2015-03" db="EMBL/GenBank/DDBJ databases">
        <title>A transcriptome of Araucaria cunninghamii, an australian fine timber species.</title>
        <authorList>
            <person name="Jing Yi C.J.Y."/>
            <person name="Yin San L.Y.S."/>
            <person name="Abdul Karim S.S."/>
            <person name="Wan Azmi N.N."/>
            <person name="Hercus R.R."/>
            <person name="Croft L.L."/>
        </authorList>
    </citation>
    <scope>NUCLEOTIDE SEQUENCE</scope>
    <source>
        <strain evidence="9">MI0301</strain>
        <tissue evidence="9">Leaf</tissue>
    </source>
</reference>
<dbReference type="GO" id="GO:0044183">
    <property type="term" value="F:protein folding chaperone"/>
    <property type="evidence" value="ECO:0007669"/>
    <property type="project" value="TreeGrafter"/>
</dbReference>
<name>A0A0D6R5X8_ARACU</name>
<comment type="function">
    <text evidence="7">Involved in protein export. Acts as a chaperone by maintaining the newly synthesized protein in an open conformation. Functions as a peptidyl-prolyl cis-trans isomerase.</text>
</comment>
<evidence type="ECO:0000256" key="3">
    <source>
        <dbReference type="ARBA" id="ARBA00013194"/>
    </source>
</evidence>
<accession>A0A0D6R5X8</accession>
<dbReference type="FunFam" id="3.30.70.1050:FF:000004">
    <property type="entry name" value="Trigger factor"/>
    <property type="match status" value="1"/>
</dbReference>
<dbReference type="InterPro" id="IPR036611">
    <property type="entry name" value="Trigger_fac_ribosome-bd_sf"/>
</dbReference>
<evidence type="ECO:0000256" key="6">
    <source>
        <dbReference type="ARBA" id="ARBA00023235"/>
    </source>
</evidence>
<dbReference type="EC" id="5.2.1.8" evidence="3"/>
<dbReference type="AlphaFoldDB" id="A0A0D6R5X8"/>
<dbReference type="PANTHER" id="PTHR30560:SF4">
    <property type="entry name" value="OS01G0894700 PROTEIN"/>
    <property type="match status" value="1"/>
</dbReference>
<keyword evidence="6" id="KW-0413">Isomerase</keyword>
<dbReference type="GO" id="GO:0003755">
    <property type="term" value="F:peptidyl-prolyl cis-trans isomerase activity"/>
    <property type="evidence" value="ECO:0007669"/>
    <property type="project" value="UniProtKB-KW"/>
</dbReference>
<dbReference type="GO" id="GO:0015031">
    <property type="term" value="P:protein transport"/>
    <property type="evidence" value="ECO:0007669"/>
    <property type="project" value="InterPro"/>
</dbReference>
<evidence type="ECO:0000259" key="8">
    <source>
        <dbReference type="Pfam" id="PF05697"/>
    </source>
</evidence>
<dbReference type="PANTHER" id="PTHR30560">
    <property type="entry name" value="TRIGGER FACTOR CHAPERONE AND PEPTIDYL-PROLYL CIS/TRANS ISOMERASE"/>
    <property type="match status" value="1"/>
</dbReference>
<dbReference type="SUPFAM" id="SSF102735">
    <property type="entry name" value="Trigger factor ribosome-binding domain"/>
    <property type="match status" value="1"/>
</dbReference>
<evidence type="ECO:0000256" key="1">
    <source>
        <dbReference type="ARBA" id="ARBA00000971"/>
    </source>
</evidence>
<proteinExistence type="inferred from homology"/>
<sequence length="248" mass="27959">MAMSALPVLRPVPRSTTPIPQEAVGKVKLNYHVNVRCNYKKLDNHVNVRCNYKKNITSHVFSIWENFPDRSLLWSHYKGNRLTINCAATSDTGSEEAQLTNLAINDRQLTVESREGGKIHVRVDVPGKDTQKTFDDILTSLASEAGPVPGFRRQKGGKTANVPKFVLLKMLGRSRVRNFVIQELISSTVEDYIKKEKLKVKDQLDTKESAEELDAAFEPGKDFSFSVAIELEEEEPVKEQEKEVETVS</sequence>
<feature type="domain" description="Trigger factor ribosome-binding bacterial" evidence="8">
    <location>
        <begin position="108"/>
        <end position="239"/>
    </location>
</feature>
<evidence type="ECO:0000256" key="4">
    <source>
        <dbReference type="ARBA" id="ARBA00023110"/>
    </source>
</evidence>
<dbReference type="InterPro" id="IPR008881">
    <property type="entry name" value="Trigger_fac_ribosome-bd_bac"/>
</dbReference>
<keyword evidence="5" id="KW-0143">Chaperone</keyword>